<proteinExistence type="predicted"/>
<sequence>MSSASTLIKNDLRSRTEHPDLISLLISIERSAYTSARTHQNQTDGRPRKRLKILWNRVFKKRAVASQQQEQPVISANGHLVITYPDSGMRRTHVSSMWKNMSSVLGDQSIGLVEFIDKENRYGVMIKGISVVNVSGAEGQRNFQTITTTKPEDTRALKRIIGCGTTEGLVVIIPTVFTKTEWAMACMARCRPELGSVTPSPVPVPGPGVVGTVMTL</sequence>
<gene>
    <name evidence="1" type="ORF">B0T20DRAFT_467543</name>
</gene>
<protein>
    <submittedName>
        <fullName evidence="1">Uncharacterized protein</fullName>
    </submittedName>
</protein>
<comment type="caution">
    <text evidence="1">The sequence shown here is derived from an EMBL/GenBank/DDBJ whole genome shotgun (WGS) entry which is preliminary data.</text>
</comment>
<reference evidence="1" key="1">
    <citation type="journal article" date="2023" name="Mol. Phylogenet. Evol.">
        <title>Genome-scale phylogeny and comparative genomics of the fungal order Sordariales.</title>
        <authorList>
            <person name="Hensen N."/>
            <person name="Bonometti L."/>
            <person name="Westerberg I."/>
            <person name="Brannstrom I.O."/>
            <person name="Guillou S."/>
            <person name="Cros-Aarteil S."/>
            <person name="Calhoun S."/>
            <person name="Haridas S."/>
            <person name="Kuo A."/>
            <person name="Mondo S."/>
            <person name="Pangilinan J."/>
            <person name="Riley R."/>
            <person name="LaButti K."/>
            <person name="Andreopoulos B."/>
            <person name="Lipzen A."/>
            <person name="Chen C."/>
            <person name="Yan M."/>
            <person name="Daum C."/>
            <person name="Ng V."/>
            <person name="Clum A."/>
            <person name="Steindorff A."/>
            <person name="Ohm R.A."/>
            <person name="Martin F."/>
            <person name="Silar P."/>
            <person name="Natvig D.O."/>
            <person name="Lalanne C."/>
            <person name="Gautier V."/>
            <person name="Ament-Velasquez S.L."/>
            <person name="Kruys A."/>
            <person name="Hutchinson M.I."/>
            <person name="Powell A.J."/>
            <person name="Barry K."/>
            <person name="Miller A.N."/>
            <person name="Grigoriev I.V."/>
            <person name="Debuchy R."/>
            <person name="Gladieux P."/>
            <person name="Hiltunen Thoren M."/>
            <person name="Johannesson H."/>
        </authorList>
    </citation>
    <scope>NUCLEOTIDE SEQUENCE</scope>
    <source>
        <strain evidence="1">FGSC 1904</strain>
    </source>
</reference>
<name>A0AAE0PIZ1_SORBR</name>
<evidence type="ECO:0000313" key="1">
    <source>
        <dbReference type="EMBL" id="KAK3400736.1"/>
    </source>
</evidence>
<dbReference type="AlphaFoldDB" id="A0AAE0PIZ1"/>
<accession>A0AAE0PIZ1</accession>
<organism evidence="1 2">
    <name type="scientific">Sordaria brevicollis</name>
    <dbReference type="NCBI Taxonomy" id="83679"/>
    <lineage>
        <taxon>Eukaryota</taxon>
        <taxon>Fungi</taxon>
        <taxon>Dikarya</taxon>
        <taxon>Ascomycota</taxon>
        <taxon>Pezizomycotina</taxon>
        <taxon>Sordariomycetes</taxon>
        <taxon>Sordariomycetidae</taxon>
        <taxon>Sordariales</taxon>
        <taxon>Sordariaceae</taxon>
        <taxon>Sordaria</taxon>
    </lineage>
</organism>
<dbReference type="Proteomes" id="UP001281003">
    <property type="component" value="Unassembled WGS sequence"/>
</dbReference>
<reference evidence="1" key="2">
    <citation type="submission" date="2023-07" db="EMBL/GenBank/DDBJ databases">
        <authorList>
            <consortium name="Lawrence Berkeley National Laboratory"/>
            <person name="Haridas S."/>
            <person name="Hensen N."/>
            <person name="Bonometti L."/>
            <person name="Westerberg I."/>
            <person name="Brannstrom I.O."/>
            <person name="Guillou S."/>
            <person name="Cros-Aarteil S."/>
            <person name="Calhoun S."/>
            <person name="Kuo A."/>
            <person name="Mondo S."/>
            <person name="Pangilinan J."/>
            <person name="Riley R."/>
            <person name="LaButti K."/>
            <person name="Andreopoulos B."/>
            <person name="Lipzen A."/>
            <person name="Chen C."/>
            <person name="Yanf M."/>
            <person name="Daum C."/>
            <person name="Ng V."/>
            <person name="Clum A."/>
            <person name="Steindorff A."/>
            <person name="Ohm R."/>
            <person name="Martin F."/>
            <person name="Silar P."/>
            <person name="Natvig D."/>
            <person name="Lalanne C."/>
            <person name="Gautier V."/>
            <person name="Ament-velasquez S.L."/>
            <person name="Kruys A."/>
            <person name="Hutchinson M.I."/>
            <person name="Powell A.J."/>
            <person name="Barry K."/>
            <person name="Miller A.N."/>
            <person name="Grigoriev I.V."/>
            <person name="Debuchy R."/>
            <person name="Gladieux P."/>
            <person name="Thoren M.H."/>
            <person name="Johannesson H."/>
        </authorList>
    </citation>
    <scope>NUCLEOTIDE SEQUENCE</scope>
    <source>
        <strain evidence="1">FGSC 1904</strain>
    </source>
</reference>
<evidence type="ECO:0000313" key="2">
    <source>
        <dbReference type="Proteomes" id="UP001281003"/>
    </source>
</evidence>
<dbReference type="EMBL" id="JAUTDP010000003">
    <property type="protein sequence ID" value="KAK3400736.1"/>
    <property type="molecule type" value="Genomic_DNA"/>
</dbReference>
<keyword evidence="2" id="KW-1185">Reference proteome</keyword>